<evidence type="ECO:0000256" key="2">
    <source>
        <dbReference type="ARBA" id="ARBA00007866"/>
    </source>
</evidence>
<accession>A0A0D8FR91</accession>
<keyword evidence="4" id="KW-0813">Transport</keyword>
<comment type="function">
    <text evidence="12">Subunits I and II form the functional core of the enzyme complex. Electrons originating in cytochrome c are transferred via heme a and Cu(A) to the binuclear center formed by heme a3 and Cu(B).</text>
</comment>
<dbReference type="InterPro" id="IPR045187">
    <property type="entry name" value="CcO_II"/>
</dbReference>
<dbReference type="SUPFAM" id="SSF81464">
    <property type="entry name" value="Cytochrome c oxidase subunit II-like, transmembrane region"/>
    <property type="match status" value="1"/>
</dbReference>
<dbReference type="SUPFAM" id="SSF49503">
    <property type="entry name" value="Cupredoxins"/>
    <property type="match status" value="1"/>
</dbReference>
<gene>
    <name evidence="17" type="primary">ctaC2</name>
    <name evidence="17" type="ORF">FEAC_24960</name>
</gene>
<dbReference type="PROSITE" id="PS50857">
    <property type="entry name" value="COX2_CUA"/>
    <property type="match status" value="1"/>
</dbReference>
<reference evidence="17 18" key="1">
    <citation type="submission" date="2015-01" db="EMBL/GenBank/DDBJ databases">
        <title>Draft genome of the acidophilic iron oxidizer Ferrimicrobium acidiphilum strain T23.</title>
        <authorList>
            <person name="Poehlein A."/>
            <person name="Eisen S."/>
            <person name="Schloemann M."/>
            <person name="Johnson B.D."/>
            <person name="Daniel R."/>
            <person name="Muehling M."/>
        </authorList>
    </citation>
    <scope>NUCLEOTIDE SEQUENCE [LARGE SCALE GENOMIC DNA]</scope>
    <source>
        <strain evidence="17 18">T23</strain>
    </source>
</reference>
<protein>
    <recommendedName>
        <fullName evidence="3">cytochrome-c oxidase</fullName>
        <ecNumber evidence="3">7.1.1.9</ecNumber>
    </recommendedName>
    <alternativeName>
        <fullName evidence="13">Cytochrome aa3 subunit 2</fullName>
    </alternativeName>
</protein>
<dbReference type="InterPro" id="IPR002429">
    <property type="entry name" value="CcO_II-like_C"/>
</dbReference>
<evidence type="ECO:0000256" key="1">
    <source>
        <dbReference type="ARBA" id="ARBA00004141"/>
    </source>
</evidence>
<evidence type="ECO:0000256" key="12">
    <source>
        <dbReference type="ARBA" id="ARBA00024688"/>
    </source>
</evidence>
<comment type="similarity">
    <text evidence="2">Belongs to the cytochrome c oxidase subunit 2 family.</text>
</comment>
<dbReference type="STRING" id="1121877.FEAC_24960"/>
<keyword evidence="9 15" id="KW-1133">Transmembrane helix</keyword>
<proteinExistence type="inferred from homology"/>
<dbReference type="InterPro" id="IPR036257">
    <property type="entry name" value="Cyt_c_oxidase_su2_TM_sf"/>
</dbReference>
<feature type="transmembrane region" description="Helical" evidence="15">
    <location>
        <begin position="20"/>
        <end position="41"/>
    </location>
</feature>
<keyword evidence="8" id="KW-0249">Electron transport</keyword>
<keyword evidence="7" id="KW-1278">Translocase</keyword>
<feature type="transmembrane region" description="Helical" evidence="15">
    <location>
        <begin position="61"/>
        <end position="86"/>
    </location>
</feature>
<evidence type="ECO:0000256" key="14">
    <source>
        <dbReference type="ARBA" id="ARBA00047816"/>
    </source>
</evidence>
<dbReference type="AlphaFoldDB" id="A0A0D8FR91"/>
<keyword evidence="10" id="KW-0186">Copper</keyword>
<dbReference type="GO" id="GO:0016020">
    <property type="term" value="C:membrane"/>
    <property type="evidence" value="ECO:0007669"/>
    <property type="project" value="UniProtKB-SubCell"/>
</dbReference>
<dbReference type="GeneID" id="78373519"/>
<feature type="domain" description="Cytochrome oxidase subunit II copper A binding" evidence="16">
    <location>
        <begin position="149"/>
        <end position="262"/>
    </location>
</feature>
<evidence type="ECO:0000256" key="7">
    <source>
        <dbReference type="ARBA" id="ARBA00022967"/>
    </source>
</evidence>
<dbReference type="GO" id="GO:0004129">
    <property type="term" value="F:cytochrome-c oxidase activity"/>
    <property type="evidence" value="ECO:0007669"/>
    <property type="project" value="UniProtKB-EC"/>
</dbReference>
<keyword evidence="11 15" id="KW-0472">Membrane</keyword>
<evidence type="ECO:0000256" key="9">
    <source>
        <dbReference type="ARBA" id="ARBA00022989"/>
    </source>
</evidence>
<dbReference type="eggNOG" id="COG1622">
    <property type="taxonomic scope" value="Bacteria"/>
</dbReference>
<dbReference type="PANTHER" id="PTHR22888">
    <property type="entry name" value="CYTOCHROME C OXIDASE, SUBUNIT II"/>
    <property type="match status" value="1"/>
</dbReference>
<dbReference type="InterPro" id="IPR001505">
    <property type="entry name" value="Copper_CuA"/>
</dbReference>
<dbReference type="Pfam" id="PF00116">
    <property type="entry name" value="COX2"/>
    <property type="match status" value="1"/>
</dbReference>
<dbReference type="EC" id="7.1.1.9" evidence="3"/>
<keyword evidence="6" id="KW-0479">Metal-binding</keyword>
<evidence type="ECO:0000256" key="4">
    <source>
        <dbReference type="ARBA" id="ARBA00022448"/>
    </source>
</evidence>
<dbReference type="Gene3D" id="2.60.40.420">
    <property type="entry name" value="Cupredoxins - blue copper proteins"/>
    <property type="match status" value="1"/>
</dbReference>
<evidence type="ECO:0000256" key="11">
    <source>
        <dbReference type="ARBA" id="ARBA00023136"/>
    </source>
</evidence>
<evidence type="ECO:0000256" key="3">
    <source>
        <dbReference type="ARBA" id="ARBA00012949"/>
    </source>
</evidence>
<dbReference type="GO" id="GO:0042773">
    <property type="term" value="P:ATP synthesis coupled electron transport"/>
    <property type="evidence" value="ECO:0007669"/>
    <property type="project" value="TreeGrafter"/>
</dbReference>
<sequence>MAMTEEEMNERREYAKKAGWKIFAIWLVLSIIAVALILYVWGPHMPPGDMTTSAASQQFDFKVLTAMVAPVLLMVWVYGGWSLINFHATKTDRGDGIPLRGNRKVQGIWYVGSAVLVLFLAGFGTYELINGNGVGTGEGPSPIWKPTAKHMLVVQVIAQQWRFTYRWPQFGGMETTSINLPANTTVQFDVTSLDVIHDFWAYQLGVKADANPDVNNVAYTTTSNQLGRFTVRCDELCGIWHGAMYNYGHVVSKSAFYSWASNMEAKNASVTKLLPPFATTYTPSYSGAGGGYYPSYDPNGHAVTY</sequence>
<evidence type="ECO:0000256" key="5">
    <source>
        <dbReference type="ARBA" id="ARBA00022692"/>
    </source>
</evidence>
<dbReference type="InterPro" id="IPR008972">
    <property type="entry name" value="Cupredoxin"/>
</dbReference>
<dbReference type="Proteomes" id="UP000032336">
    <property type="component" value="Unassembled WGS sequence"/>
</dbReference>
<evidence type="ECO:0000256" key="6">
    <source>
        <dbReference type="ARBA" id="ARBA00022723"/>
    </source>
</evidence>
<dbReference type="GO" id="GO:0016491">
    <property type="term" value="F:oxidoreductase activity"/>
    <property type="evidence" value="ECO:0007669"/>
    <property type="project" value="UniProtKB-KW"/>
</dbReference>
<keyword evidence="18" id="KW-1185">Reference proteome</keyword>
<evidence type="ECO:0000256" key="8">
    <source>
        <dbReference type="ARBA" id="ARBA00022982"/>
    </source>
</evidence>
<dbReference type="OrthoDB" id="9781261at2"/>
<comment type="subcellular location">
    <subcellularLocation>
        <location evidence="1">Membrane</location>
        <topology evidence="1">Multi-pass membrane protein</topology>
    </subcellularLocation>
</comment>
<evidence type="ECO:0000256" key="15">
    <source>
        <dbReference type="SAM" id="Phobius"/>
    </source>
</evidence>
<evidence type="ECO:0000313" key="17">
    <source>
        <dbReference type="EMBL" id="KJE75793.1"/>
    </source>
</evidence>
<evidence type="ECO:0000313" key="18">
    <source>
        <dbReference type="Proteomes" id="UP000032336"/>
    </source>
</evidence>
<name>A0A0D8FR91_9ACTN</name>
<dbReference type="PANTHER" id="PTHR22888:SF9">
    <property type="entry name" value="CYTOCHROME C OXIDASE SUBUNIT 2"/>
    <property type="match status" value="1"/>
</dbReference>
<dbReference type="RefSeq" id="WP_052566319.1">
    <property type="nucleotide sequence ID" value="NZ_JQKF01000024.1"/>
</dbReference>
<evidence type="ECO:0000256" key="13">
    <source>
        <dbReference type="ARBA" id="ARBA00031399"/>
    </source>
</evidence>
<comment type="caution">
    <text evidence="17">The sequence shown here is derived from an EMBL/GenBank/DDBJ whole genome shotgun (WGS) entry which is preliminary data.</text>
</comment>
<evidence type="ECO:0000259" key="16">
    <source>
        <dbReference type="PROSITE" id="PS50857"/>
    </source>
</evidence>
<feature type="transmembrane region" description="Helical" evidence="15">
    <location>
        <begin position="107"/>
        <end position="126"/>
    </location>
</feature>
<dbReference type="GO" id="GO:0005507">
    <property type="term" value="F:copper ion binding"/>
    <property type="evidence" value="ECO:0007669"/>
    <property type="project" value="InterPro"/>
</dbReference>
<organism evidence="17 18">
    <name type="scientific">Ferrimicrobium acidiphilum DSM 19497</name>
    <dbReference type="NCBI Taxonomy" id="1121877"/>
    <lineage>
        <taxon>Bacteria</taxon>
        <taxon>Bacillati</taxon>
        <taxon>Actinomycetota</taxon>
        <taxon>Acidimicrobiia</taxon>
        <taxon>Acidimicrobiales</taxon>
        <taxon>Acidimicrobiaceae</taxon>
        <taxon>Ferrimicrobium</taxon>
    </lineage>
</organism>
<comment type="catalytic activity">
    <reaction evidence="14">
        <text>4 Fe(II)-[cytochrome c] + O2 + 8 H(+)(in) = 4 Fe(III)-[cytochrome c] + 2 H2O + 4 H(+)(out)</text>
        <dbReference type="Rhea" id="RHEA:11436"/>
        <dbReference type="Rhea" id="RHEA-COMP:10350"/>
        <dbReference type="Rhea" id="RHEA-COMP:14399"/>
        <dbReference type="ChEBI" id="CHEBI:15377"/>
        <dbReference type="ChEBI" id="CHEBI:15378"/>
        <dbReference type="ChEBI" id="CHEBI:15379"/>
        <dbReference type="ChEBI" id="CHEBI:29033"/>
        <dbReference type="ChEBI" id="CHEBI:29034"/>
        <dbReference type="EC" id="7.1.1.9"/>
    </reaction>
</comment>
<evidence type="ECO:0000256" key="10">
    <source>
        <dbReference type="ARBA" id="ARBA00023008"/>
    </source>
</evidence>
<dbReference type="PROSITE" id="PS00078">
    <property type="entry name" value="COX2"/>
    <property type="match status" value="1"/>
</dbReference>
<keyword evidence="17" id="KW-0560">Oxidoreductase</keyword>
<dbReference type="EMBL" id="JXUW01000029">
    <property type="protein sequence ID" value="KJE75793.1"/>
    <property type="molecule type" value="Genomic_DNA"/>
</dbReference>
<dbReference type="Gene3D" id="1.10.287.90">
    <property type="match status" value="1"/>
</dbReference>
<keyword evidence="5 15" id="KW-0812">Transmembrane</keyword>